<gene>
    <name evidence="5" type="ORF">SAMN02982996_01148</name>
</gene>
<evidence type="ECO:0000256" key="2">
    <source>
        <dbReference type="ARBA" id="ARBA00022803"/>
    </source>
</evidence>
<feature type="repeat" description="TPR" evidence="3">
    <location>
        <begin position="598"/>
        <end position="631"/>
    </location>
</feature>
<protein>
    <submittedName>
        <fullName evidence="5">Tetratricopeptide repeat-containing protein</fullName>
    </submittedName>
</protein>
<name>A0A1H3ZDN6_9GAMM</name>
<evidence type="ECO:0000259" key="4">
    <source>
        <dbReference type="Pfam" id="PF14280"/>
    </source>
</evidence>
<keyword evidence="6" id="KW-1185">Reference proteome</keyword>
<dbReference type="Gene3D" id="1.25.40.10">
    <property type="entry name" value="Tetratricopeptide repeat domain"/>
    <property type="match status" value="2"/>
</dbReference>
<dbReference type="PANTHER" id="PTHR44943">
    <property type="entry name" value="CELLULOSE SYNTHASE OPERON PROTEIN C"/>
    <property type="match status" value="1"/>
</dbReference>
<organism evidence="5 6">
    <name type="scientific">Lonsdalea quercina</name>
    <dbReference type="NCBI Taxonomy" id="71657"/>
    <lineage>
        <taxon>Bacteria</taxon>
        <taxon>Pseudomonadati</taxon>
        <taxon>Pseudomonadota</taxon>
        <taxon>Gammaproteobacteria</taxon>
        <taxon>Enterobacterales</taxon>
        <taxon>Pectobacteriaceae</taxon>
        <taxon>Lonsdalea</taxon>
    </lineage>
</organism>
<dbReference type="AlphaFoldDB" id="A0A1H3ZDN6"/>
<reference evidence="5 6" key="1">
    <citation type="submission" date="2016-10" db="EMBL/GenBank/DDBJ databases">
        <authorList>
            <person name="de Groot N.N."/>
        </authorList>
    </citation>
    <scope>NUCLEOTIDE SEQUENCE [LARGE SCALE GENOMIC DNA]</scope>
    <source>
        <strain evidence="5 6">ATCC 29281</strain>
    </source>
</reference>
<accession>A0A1H3ZDN6</accession>
<dbReference type="Proteomes" id="UP000187280">
    <property type="component" value="Unassembled WGS sequence"/>
</dbReference>
<evidence type="ECO:0000256" key="3">
    <source>
        <dbReference type="PROSITE-ProRule" id="PRU00339"/>
    </source>
</evidence>
<dbReference type="Pfam" id="PF13181">
    <property type="entry name" value="TPR_8"/>
    <property type="match status" value="1"/>
</dbReference>
<dbReference type="SMART" id="SM00028">
    <property type="entry name" value="TPR"/>
    <property type="match status" value="6"/>
</dbReference>
<dbReference type="InterPro" id="IPR011990">
    <property type="entry name" value="TPR-like_helical_dom_sf"/>
</dbReference>
<feature type="repeat" description="TPR" evidence="3">
    <location>
        <begin position="564"/>
        <end position="597"/>
    </location>
</feature>
<dbReference type="STRING" id="71657.SAMN02982996_01148"/>
<feature type="repeat" description="TPR" evidence="3">
    <location>
        <begin position="310"/>
        <end position="343"/>
    </location>
</feature>
<dbReference type="Pfam" id="PF00515">
    <property type="entry name" value="TPR_1"/>
    <property type="match status" value="1"/>
</dbReference>
<proteinExistence type="predicted"/>
<dbReference type="InterPro" id="IPR051685">
    <property type="entry name" value="Ycf3/AcsC/BcsC/TPR_MFPF"/>
</dbReference>
<dbReference type="Pfam" id="PF14280">
    <property type="entry name" value="DUF4365"/>
    <property type="match status" value="1"/>
</dbReference>
<evidence type="ECO:0000256" key="1">
    <source>
        <dbReference type="ARBA" id="ARBA00022737"/>
    </source>
</evidence>
<dbReference type="InterPro" id="IPR019734">
    <property type="entry name" value="TPR_rpt"/>
</dbReference>
<sequence length="646" mass="75384">MHHLNDFPKRDRNHRIERLAISAFEHFLRDSNDFFIQSQDINDYGVDYQLEITTNGQATNIRLFVQLKGTEQELNNDGSVSISVNRANLNYLLMHPYSFYVCFHAPSNSLKITFAESVIRSYEQSEKQWIEQETLTVKFIEDISDSRLHEIAEVARFNAMSDRNARIELITNHISNVSDVINKVIPKIHIPEDKKLAHELLNSLYENNYDDVISANFYEFLAIFGPDHPAMIIPYMSEINKAMDRVNGNEERVLNGIQYLRDRLEEGNITKGSLYYSIGNGFTALDRDKEAIQEYKTALEHIIEAEKLAAQCYKNMGSSYSKLGNKNEAYECYKKALELEPNLSEANLALGVIHNRRGNYELALEYLDRVLFPGNYQHKLIYVEKWRINTLFNMGDYRSAYREINSLLTRNDNKEDLWKWCLMLVAAFCRTSTASAKLSLPFWARFLEFYPNHPDASREILLAKNYLRVNDNLTKYSYHDFKKEFELRINNVSNEDSAFLWDRIGHWAQDEDEWEDAEIHFRKAYGIAGGEYGYCLGVALNHLGRFQESLPILVEQAEKIQPDDFSWFQVAVAYEFQGYIQEAIDSYEKCLSINKNNELALFNLGGLYWNSRNYDEASRVWKLAVAYYPEHELSQKLRKDIPFILN</sequence>
<dbReference type="PANTHER" id="PTHR44943:SF8">
    <property type="entry name" value="TPR REPEAT-CONTAINING PROTEIN MJ0263"/>
    <property type="match status" value="1"/>
</dbReference>
<evidence type="ECO:0000313" key="5">
    <source>
        <dbReference type="EMBL" id="SEA21745.1"/>
    </source>
</evidence>
<feature type="domain" description="DUF4365" evidence="4">
    <location>
        <begin position="17"/>
        <end position="152"/>
    </location>
</feature>
<dbReference type="InterPro" id="IPR025375">
    <property type="entry name" value="DUF4365"/>
</dbReference>
<keyword evidence="2 3" id="KW-0802">TPR repeat</keyword>
<dbReference type="EMBL" id="FNQS01000003">
    <property type="protein sequence ID" value="SEA21745.1"/>
    <property type="molecule type" value="Genomic_DNA"/>
</dbReference>
<dbReference type="PROSITE" id="PS50293">
    <property type="entry name" value="TPR_REGION"/>
    <property type="match status" value="1"/>
</dbReference>
<dbReference type="PROSITE" id="PS50005">
    <property type="entry name" value="TPR"/>
    <property type="match status" value="3"/>
</dbReference>
<dbReference type="RefSeq" id="WP_026741528.1">
    <property type="nucleotide sequence ID" value="NZ_FNQS01000003.1"/>
</dbReference>
<dbReference type="SUPFAM" id="SSF48452">
    <property type="entry name" value="TPR-like"/>
    <property type="match status" value="1"/>
</dbReference>
<keyword evidence="1" id="KW-0677">Repeat</keyword>
<dbReference type="GeneID" id="97764054"/>
<evidence type="ECO:0000313" key="6">
    <source>
        <dbReference type="Proteomes" id="UP000187280"/>
    </source>
</evidence>